<name>A0A1A8VMX7_PLAOA</name>
<dbReference type="EMBL" id="FLQV01000080">
    <property type="protein sequence ID" value="SBS80979.1"/>
    <property type="molecule type" value="Genomic_DNA"/>
</dbReference>
<dbReference type="GO" id="GO:0016740">
    <property type="term" value="F:transferase activity"/>
    <property type="evidence" value="ECO:0007669"/>
    <property type="project" value="UniProtKB-KW"/>
</dbReference>
<evidence type="ECO:0000256" key="2">
    <source>
        <dbReference type="SAM" id="MobiDB-lite"/>
    </source>
</evidence>
<reference evidence="6 7" key="1">
    <citation type="submission" date="2016-05" db="EMBL/GenBank/DDBJ databases">
        <authorList>
            <person name="Naeem Raeece"/>
        </authorList>
    </citation>
    <scope>NUCLEOTIDE SEQUENCE [LARGE SCALE GENOMIC DNA]</scope>
</reference>
<feature type="compositionally biased region" description="Basic residues" evidence="2">
    <location>
        <begin position="13"/>
        <end position="22"/>
    </location>
</feature>
<feature type="compositionally biased region" description="Basic and acidic residues" evidence="2">
    <location>
        <begin position="340"/>
        <end position="353"/>
    </location>
</feature>
<evidence type="ECO:0000259" key="3">
    <source>
        <dbReference type="Pfam" id="PF01702"/>
    </source>
</evidence>
<keyword evidence="5" id="KW-0808">Transferase</keyword>
<feature type="region of interest" description="Disordered" evidence="2">
    <location>
        <begin position="1"/>
        <end position="34"/>
    </location>
</feature>
<feature type="compositionally biased region" description="Basic and acidic residues" evidence="2">
    <location>
        <begin position="1"/>
        <end position="11"/>
    </location>
</feature>
<feature type="region of interest" description="Disordered" evidence="2">
    <location>
        <begin position="656"/>
        <end position="676"/>
    </location>
</feature>
<feature type="domain" description="tRNA-guanine(15) transglycosylase-like" evidence="3">
    <location>
        <begin position="205"/>
        <end position="302"/>
    </location>
</feature>
<dbReference type="FunFam" id="3.20.20.105:FF:000004">
    <property type="entry name" value="Queuine tRNA-ribosyltransferase"/>
    <property type="match status" value="1"/>
</dbReference>
<evidence type="ECO:0000313" key="7">
    <source>
        <dbReference type="Proteomes" id="UP000078560"/>
    </source>
</evidence>
<dbReference type="Proteomes" id="UP000078560">
    <property type="component" value="Unassembled WGS sequence"/>
</dbReference>
<feature type="region of interest" description="Disordered" evidence="2">
    <location>
        <begin position="332"/>
        <end position="355"/>
    </location>
</feature>
<feature type="compositionally biased region" description="Polar residues" evidence="2">
    <location>
        <begin position="666"/>
        <end position="676"/>
    </location>
</feature>
<dbReference type="GO" id="GO:0002099">
    <property type="term" value="P:tRNA wobble guanine modification"/>
    <property type="evidence" value="ECO:0007669"/>
    <property type="project" value="TreeGrafter"/>
</dbReference>
<evidence type="ECO:0000313" key="6">
    <source>
        <dbReference type="Proteomes" id="UP000078546"/>
    </source>
</evidence>
<dbReference type="PANTHER" id="PTHR46499">
    <property type="entry name" value="QUEUINE TRNA-RIBOSYLTRANSFERASE"/>
    <property type="match status" value="1"/>
</dbReference>
<organism evidence="5 6">
    <name type="scientific">Plasmodium ovale curtisi</name>
    <dbReference type="NCBI Taxonomy" id="864141"/>
    <lineage>
        <taxon>Eukaryota</taxon>
        <taxon>Sar</taxon>
        <taxon>Alveolata</taxon>
        <taxon>Apicomplexa</taxon>
        <taxon>Aconoidasida</taxon>
        <taxon>Haemosporida</taxon>
        <taxon>Plasmodiidae</taxon>
        <taxon>Plasmodium</taxon>
        <taxon>Plasmodium (Plasmodium)</taxon>
    </lineage>
</organism>
<dbReference type="Pfam" id="PF01702">
    <property type="entry name" value="TGT"/>
    <property type="match status" value="2"/>
</dbReference>
<dbReference type="Proteomes" id="UP000078546">
    <property type="component" value="Unassembled WGS sequence"/>
</dbReference>
<dbReference type="GO" id="GO:0005737">
    <property type="term" value="C:cytoplasm"/>
    <property type="evidence" value="ECO:0007669"/>
    <property type="project" value="TreeGrafter"/>
</dbReference>
<feature type="domain" description="tRNA-guanine(15) transglycosylase-like" evidence="3">
    <location>
        <begin position="339"/>
        <end position="611"/>
    </location>
</feature>
<dbReference type="Gene3D" id="3.20.20.105">
    <property type="entry name" value="Queuine tRNA-ribosyltransferase-like"/>
    <property type="match status" value="1"/>
</dbReference>
<reference evidence="5" key="2">
    <citation type="submission" date="2016-05" db="EMBL/GenBank/DDBJ databases">
        <authorList>
            <person name="Lavstsen T."/>
            <person name="Jespersen J.S."/>
        </authorList>
    </citation>
    <scope>NUCLEOTIDE SEQUENCE [LARGE SCALE GENOMIC DNA]</scope>
</reference>
<proteinExistence type="predicted"/>
<evidence type="ECO:0000313" key="5">
    <source>
        <dbReference type="EMBL" id="SBS80979.1"/>
    </source>
</evidence>
<evidence type="ECO:0000256" key="1">
    <source>
        <dbReference type="ARBA" id="ARBA00022694"/>
    </source>
</evidence>
<dbReference type="InterPro" id="IPR036511">
    <property type="entry name" value="TGT-like_sf"/>
</dbReference>
<evidence type="ECO:0000313" key="4">
    <source>
        <dbReference type="EMBL" id="SBS80295.1"/>
    </source>
</evidence>
<dbReference type="InterPro" id="IPR050076">
    <property type="entry name" value="ArchSynthase1/Queuine_TRR"/>
</dbReference>
<dbReference type="InterPro" id="IPR002616">
    <property type="entry name" value="tRNA_ribo_trans-like"/>
</dbReference>
<dbReference type="PANTHER" id="PTHR46499:SF1">
    <property type="entry name" value="QUEUINE TRNA-RIBOSYLTRANSFERASE"/>
    <property type="match status" value="1"/>
</dbReference>
<accession>A0A1A8VMX7</accession>
<sequence>MEATLPHENRSNKSMKKSKQCVKKSSPLDNAESSQKYIKKKMKSTISASDIGNINRGTKSEYEEPLSFDFLTKQNYKEYDDFVNFCETNFANIDMRDVNNVISEMKRNNVPYLANCLSSSSEEETDDTGKSKEIREVDKVNETGEVSEPIRGDDATCFQEKKKSYRKNLKLVNIRKSKRARVNMIVIKKKYLGEKDCDEEKEKKNTVIISPFFMPVGTKCCIKGLVKEEVKEICNYIILSNTYHISNIYDMSIFKNNRDINHFIKFPNAILTDSGGFQMVSLSKRIKIMEEGILFNNIYDSSIIKGNIKHFGNSYTEEGNAYTEEGNALTEEGNALTEEGNSHTEEGNSHTEEGQGENILLSPEMSIRLQNIIGSDIIMALDDVRSAMETDLQKIEEAMYRTNRWLRRCIESHEKKDEQSLFGIIQGGLNIHFRNKSMEYILNQKLNGYAIGGLCGGEKKKKFIRIINHCSNENNKKYNYLPVNKCRYIMGIGYIIDILFCSLFGYDMYDCVYPSRTARFNTALSYDGTIKLKQAKYKYDFTPIVKNCTCYVCSHYSKSSLHLLISKRNPIVNILLTIHNIFFTLHFCHLMRVSIFADKIELFTTTVLYNHFVIGHKNGNYKIPDKDEETSNAEKNKNHDLCNISDLPMNNYSLSVEDKREKKASSPRSIPQNANNFNEKELTNNHMKSEENLIRTSETNPFSSSYQTPEKEKMILELKGSLPQWALEALEYADIKLKF</sequence>
<protein>
    <submittedName>
        <fullName evidence="5">Queuine tRNA-ribosyltransferase, putative</fullName>
    </submittedName>
</protein>
<dbReference type="EMBL" id="FLQU01000063">
    <property type="protein sequence ID" value="SBS80295.1"/>
    <property type="molecule type" value="Genomic_DNA"/>
</dbReference>
<dbReference type="NCBIfam" id="TIGR00449">
    <property type="entry name" value="tgt_general"/>
    <property type="match status" value="2"/>
</dbReference>
<dbReference type="SUPFAM" id="SSF51713">
    <property type="entry name" value="tRNA-guanine transglycosylase"/>
    <property type="match status" value="1"/>
</dbReference>
<gene>
    <name evidence="5" type="ORF">POVCU1_003990</name>
    <name evidence="4" type="ORF">POVCU2_0004730</name>
</gene>
<dbReference type="AlphaFoldDB" id="A0A1A8VMX7"/>
<keyword evidence="1" id="KW-0819">tRNA processing</keyword>